<evidence type="ECO:0000256" key="2">
    <source>
        <dbReference type="ARBA" id="ARBA00008661"/>
    </source>
</evidence>
<dbReference type="Proteomes" id="UP001217089">
    <property type="component" value="Unassembled WGS sequence"/>
</dbReference>
<evidence type="ECO:0000256" key="10">
    <source>
        <dbReference type="RuleBase" id="RU363063"/>
    </source>
</evidence>
<keyword evidence="4" id="KW-0808">Transferase</keyword>
<name>A0ABQ9E2A3_TEGGR</name>
<evidence type="ECO:0000256" key="3">
    <source>
        <dbReference type="ARBA" id="ARBA00022676"/>
    </source>
</evidence>
<dbReference type="Pfam" id="PF01762">
    <property type="entry name" value="Galactosyl_T"/>
    <property type="match status" value="1"/>
</dbReference>
<sequence length="344" mass="40094">MLANLTCQSRNNEQKSRKEFCNNCSWHGFKYIVKNDRICESGSQKSIKILFVILTQHSRKLQRAVIRRTWATKSKHNTGNIRYMFLLGVSSSEKENLDIIRESKLYGDILIEDFQDTYNNLTLKTIMAFKWASEKCRNAKYVMKIDDDMWINYPQLLKTISVYAKELKTTIGGKCFHNVKVDRNCFSKWYVSRKLYSGERYPCFCSGTAYITSLNLVRKIYEISKNVPYFYLEDVYVGLCVNKLGYNVTNIPGFYNQNATFSENLCDYKKPDIITVHKIPPSKIETLWNIKCDNKTTFIRDIEFDKQTVNIPQVMIDIGCGDVMVSYQVTIALVNKSESEFMLK</sequence>
<evidence type="ECO:0000256" key="4">
    <source>
        <dbReference type="ARBA" id="ARBA00022679"/>
    </source>
</evidence>
<gene>
    <name evidence="11" type="ORF">KUTeg_023628</name>
</gene>
<keyword evidence="12" id="KW-1185">Reference proteome</keyword>
<dbReference type="InterPro" id="IPR029044">
    <property type="entry name" value="Nucleotide-diphossugar_trans"/>
</dbReference>
<evidence type="ECO:0000256" key="6">
    <source>
        <dbReference type="ARBA" id="ARBA00022968"/>
    </source>
</evidence>
<keyword evidence="3 10" id="KW-0328">Glycosyltransferase</keyword>
<keyword evidence="9" id="KW-0472">Membrane</keyword>
<comment type="caution">
    <text evidence="11">The sequence shown here is derived from an EMBL/GenBank/DDBJ whole genome shotgun (WGS) entry which is preliminary data.</text>
</comment>
<comment type="subcellular location">
    <subcellularLocation>
        <location evidence="1 10">Golgi apparatus membrane</location>
        <topology evidence="1 10">Single-pass type II membrane protein</topology>
    </subcellularLocation>
</comment>
<evidence type="ECO:0000256" key="1">
    <source>
        <dbReference type="ARBA" id="ARBA00004323"/>
    </source>
</evidence>
<evidence type="ECO:0000256" key="5">
    <source>
        <dbReference type="ARBA" id="ARBA00022692"/>
    </source>
</evidence>
<organism evidence="11 12">
    <name type="scientific">Tegillarca granosa</name>
    <name type="common">Malaysian cockle</name>
    <name type="synonym">Anadara granosa</name>
    <dbReference type="NCBI Taxonomy" id="220873"/>
    <lineage>
        <taxon>Eukaryota</taxon>
        <taxon>Metazoa</taxon>
        <taxon>Spiralia</taxon>
        <taxon>Lophotrochozoa</taxon>
        <taxon>Mollusca</taxon>
        <taxon>Bivalvia</taxon>
        <taxon>Autobranchia</taxon>
        <taxon>Pteriomorphia</taxon>
        <taxon>Arcoida</taxon>
        <taxon>Arcoidea</taxon>
        <taxon>Arcidae</taxon>
        <taxon>Tegillarca</taxon>
    </lineage>
</organism>
<dbReference type="EC" id="2.4.1.-" evidence="10"/>
<keyword evidence="6" id="KW-0735">Signal-anchor</keyword>
<proteinExistence type="inferred from homology"/>
<dbReference type="PANTHER" id="PTHR11214">
    <property type="entry name" value="BETA-1,3-N-ACETYLGLUCOSAMINYLTRANSFERASE"/>
    <property type="match status" value="1"/>
</dbReference>
<dbReference type="PANTHER" id="PTHR11214:SF314">
    <property type="entry name" value="HEXOSYLTRANSFERASE"/>
    <property type="match status" value="1"/>
</dbReference>
<evidence type="ECO:0000256" key="8">
    <source>
        <dbReference type="ARBA" id="ARBA00023034"/>
    </source>
</evidence>
<dbReference type="EMBL" id="JARBDR010000921">
    <property type="protein sequence ID" value="KAJ8299568.1"/>
    <property type="molecule type" value="Genomic_DNA"/>
</dbReference>
<evidence type="ECO:0000256" key="9">
    <source>
        <dbReference type="ARBA" id="ARBA00023136"/>
    </source>
</evidence>
<keyword evidence="5" id="KW-0812">Transmembrane</keyword>
<evidence type="ECO:0000313" key="11">
    <source>
        <dbReference type="EMBL" id="KAJ8299568.1"/>
    </source>
</evidence>
<evidence type="ECO:0000256" key="7">
    <source>
        <dbReference type="ARBA" id="ARBA00022989"/>
    </source>
</evidence>
<keyword evidence="7" id="KW-1133">Transmembrane helix</keyword>
<protein>
    <recommendedName>
        <fullName evidence="10">Hexosyltransferase</fullName>
        <ecNumber evidence="10">2.4.1.-</ecNumber>
    </recommendedName>
</protein>
<dbReference type="InterPro" id="IPR002659">
    <property type="entry name" value="Glyco_trans_31"/>
</dbReference>
<dbReference type="Gene3D" id="3.90.550.50">
    <property type="match status" value="1"/>
</dbReference>
<comment type="similarity">
    <text evidence="2 10">Belongs to the glycosyltransferase 31 family.</text>
</comment>
<accession>A0ABQ9E2A3</accession>
<reference evidence="11 12" key="1">
    <citation type="submission" date="2022-12" db="EMBL/GenBank/DDBJ databases">
        <title>Chromosome-level genome of Tegillarca granosa.</title>
        <authorList>
            <person name="Kim J."/>
        </authorList>
    </citation>
    <scope>NUCLEOTIDE SEQUENCE [LARGE SCALE GENOMIC DNA]</scope>
    <source>
        <strain evidence="11">Teg-2019</strain>
        <tissue evidence="11">Adductor muscle</tissue>
    </source>
</reference>
<dbReference type="SUPFAM" id="SSF53448">
    <property type="entry name" value="Nucleotide-diphospho-sugar transferases"/>
    <property type="match status" value="1"/>
</dbReference>
<keyword evidence="8 10" id="KW-0333">Golgi apparatus</keyword>
<evidence type="ECO:0000313" key="12">
    <source>
        <dbReference type="Proteomes" id="UP001217089"/>
    </source>
</evidence>